<dbReference type="InterPro" id="IPR011257">
    <property type="entry name" value="DNA_glycosylase"/>
</dbReference>
<sequence length="207" mass="24107">MSYCTVANDYELDKIYHDTEWGIPVHDDQKQFEFLMMEVMQCGLNWRMMLNKREIFRECFANFDYKEVANFGDSDIERIMDTPGMIRSRRKIEAVISNAQRFIEVSREFGTFSEFLWAFTEGKTALYINHEKGIIPASNGLSTKVSKILKKRGFKYLGPVTVYSHMQAAGMINDHSHDCVRYELINSNYPTIEMPCDDEQGVVDFSE</sequence>
<dbReference type="SUPFAM" id="SSF48150">
    <property type="entry name" value="DNA-glycosylase"/>
    <property type="match status" value="1"/>
</dbReference>
<dbReference type="EC" id="3.2.2.20" evidence="1"/>
<evidence type="ECO:0000313" key="1">
    <source>
        <dbReference type="EMBL" id="MDV5088999.1"/>
    </source>
</evidence>
<dbReference type="InterPro" id="IPR052891">
    <property type="entry name" value="DNA-3mA_glycosylase"/>
</dbReference>
<comment type="caution">
    <text evidence="1">The sequence shown here is derived from an EMBL/GenBank/DDBJ whole genome shotgun (WGS) entry which is preliminary data.</text>
</comment>
<organism evidence="1 2">
    <name type="scientific">Veillonella absiana</name>
    <dbReference type="NCBI Taxonomy" id="3079305"/>
    <lineage>
        <taxon>Bacteria</taxon>
        <taxon>Bacillati</taxon>
        <taxon>Bacillota</taxon>
        <taxon>Negativicutes</taxon>
        <taxon>Veillonellales</taxon>
        <taxon>Veillonellaceae</taxon>
        <taxon>Veillonella</taxon>
    </lineage>
</organism>
<reference evidence="1 2" key="1">
    <citation type="submission" date="2023-10" db="EMBL/GenBank/DDBJ databases">
        <title>Veillonella sp. nov., isolated from a pig farm feces dump.</title>
        <authorList>
            <person name="Chang Y.-H."/>
        </authorList>
    </citation>
    <scope>NUCLEOTIDE SEQUENCE [LARGE SCALE GENOMIC DNA]</scope>
    <source>
        <strain evidence="1 2">YH-vei2233</strain>
    </source>
</reference>
<name>A0ABU3ZAR3_9FIRM</name>
<accession>A0ABU3ZAR3</accession>
<keyword evidence="1" id="KW-0326">Glycosidase</keyword>
<dbReference type="Gene3D" id="1.10.340.30">
    <property type="entry name" value="Hypothetical protein, domain 2"/>
    <property type="match status" value="1"/>
</dbReference>
<dbReference type="EMBL" id="JAWJZB010000010">
    <property type="protein sequence ID" value="MDV5088999.1"/>
    <property type="molecule type" value="Genomic_DNA"/>
</dbReference>
<keyword evidence="2" id="KW-1185">Reference proteome</keyword>
<gene>
    <name evidence="1" type="ORF">RVY80_09195</name>
</gene>
<dbReference type="InterPro" id="IPR005019">
    <property type="entry name" value="Adenine_glyco"/>
</dbReference>
<keyword evidence="1" id="KW-0378">Hydrolase</keyword>
<dbReference type="Proteomes" id="UP001272515">
    <property type="component" value="Unassembled WGS sequence"/>
</dbReference>
<dbReference type="GO" id="GO:0008725">
    <property type="term" value="F:DNA-3-methyladenine glycosylase activity"/>
    <property type="evidence" value="ECO:0007669"/>
    <property type="project" value="UniProtKB-EC"/>
</dbReference>
<dbReference type="RefSeq" id="WP_317330361.1">
    <property type="nucleotide sequence ID" value="NZ_JAWJZA010000049.1"/>
</dbReference>
<protein>
    <submittedName>
        <fullName evidence="1">DNA-3-methyladenine glycosylase I</fullName>
        <ecNumber evidence="1">3.2.2.20</ecNumber>
    </submittedName>
</protein>
<dbReference type="PANTHER" id="PTHR30037">
    <property type="entry name" value="DNA-3-METHYLADENINE GLYCOSYLASE 1"/>
    <property type="match status" value="1"/>
</dbReference>
<dbReference type="PANTHER" id="PTHR30037:SF4">
    <property type="entry name" value="DNA-3-METHYLADENINE GLYCOSYLASE I"/>
    <property type="match status" value="1"/>
</dbReference>
<evidence type="ECO:0000313" key="2">
    <source>
        <dbReference type="Proteomes" id="UP001272515"/>
    </source>
</evidence>
<dbReference type="Pfam" id="PF03352">
    <property type="entry name" value="Adenine_glyco"/>
    <property type="match status" value="1"/>
</dbReference>
<proteinExistence type="predicted"/>